<gene>
    <name evidence="1" type="ORF">WUBG_03190</name>
</gene>
<dbReference type="AlphaFoldDB" id="J9FEW5"/>
<evidence type="ECO:0000313" key="1">
    <source>
        <dbReference type="EMBL" id="EJW85899.1"/>
    </source>
</evidence>
<dbReference type="EMBL" id="ADBV01000951">
    <property type="protein sequence ID" value="EJW85899.1"/>
    <property type="molecule type" value="Genomic_DNA"/>
</dbReference>
<comment type="caution">
    <text evidence="1">The sequence shown here is derived from an EMBL/GenBank/DDBJ whole genome shotgun (WGS) entry which is preliminary data.</text>
</comment>
<reference evidence="2" key="1">
    <citation type="submission" date="2012-08" db="EMBL/GenBank/DDBJ databases">
        <title>The Genome Sequence of Wuchereria bancrofti.</title>
        <authorList>
            <person name="Nutman T.B."/>
            <person name="Fink D.L."/>
            <person name="Russ C."/>
            <person name="Young S."/>
            <person name="Zeng Q."/>
            <person name="Koehrsen M."/>
            <person name="Alvarado L."/>
            <person name="Berlin A."/>
            <person name="Chapman S.B."/>
            <person name="Chen Z."/>
            <person name="Freedman E."/>
            <person name="Gellesch M."/>
            <person name="Goldberg J."/>
            <person name="Griggs A."/>
            <person name="Gujja S."/>
            <person name="Heilman E.R."/>
            <person name="Heiman D."/>
            <person name="Hepburn T."/>
            <person name="Howarth C."/>
            <person name="Jen D."/>
            <person name="Larson L."/>
            <person name="Lewis B."/>
            <person name="Mehta T."/>
            <person name="Park D."/>
            <person name="Pearson M."/>
            <person name="Roberts A."/>
            <person name="Saif S."/>
            <person name="Shea T."/>
            <person name="Shenoy N."/>
            <person name="Sisk P."/>
            <person name="Stolte C."/>
            <person name="Sykes S."/>
            <person name="Walk T."/>
            <person name="White J."/>
            <person name="Yandava C."/>
            <person name="Haas B."/>
            <person name="Henn M.R."/>
            <person name="Nusbaum C."/>
            <person name="Birren B."/>
        </authorList>
    </citation>
    <scope>NUCLEOTIDE SEQUENCE [LARGE SCALE GENOMIC DNA]</scope>
    <source>
        <strain evidence="2">NA</strain>
    </source>
</reference>
<dbReference type="Proteomes" id="UP000004810">
    <property type="component" value="Unassembled WGS sequence"/>
</dbReference>
<protein>
    <submittedName>
        <fullName evidence="1">Uncharacterized protein</fullName>
    </submittedName>
</protein>
<proteinExistence type="predicted"/>
<organism evidence="1 2">
    <name type="scientific">Wuchereria bancrofti</name>
    <dbReference type="NCBI Taxonomy" id="6293"/>
    <lineage>
        <taxon>Eukaryota</taxon>
        <taxon>Metazoa</taxon>
        <taxon>Ecdysozoa</taxon>
        <taxon>Nematoda</taxon>
        <taxon>Chromadorea</taxon>
        <taxon>Rhabditida</taxon>
        <taxon>Spirurina</taxon>
        <taxon>Spiruromorpha</taxon>
        <taxon>Filarioidea</taxon>
        <taxon>Onchocercidae</taxon>
        <taxon>Wuchereria</taxon>
    </lineage>
</organism>
<sequence>MTKELTTFGEKTEKLDFNRVIIISTLPIKLLFEPREQFNQTIFRLINLKFNLGNDVIDRIIRYPLIESIPDQVIDIITLTDMYVL</sequence>
<evidence type="ECO:0000313" key="2">
    <source>
        <dbReference type="Proteomes" id="UP000004810"/>
    </source>
</evidence>
<name>J9FEW5_WUCBA</name>
<accession>J9FEW5</accession>